<evidence type="ECO:0000259" key="7">
    <source>
        <dbReference type="Pfam" id="PF05712"/>
    </source>
</evidence>
<dbReference type="InterPro" id="IPR008676">
    <property type="entry name" value="MRG"/>
</dbReference>
<sequence>MNHRSTAEDDKSKYVMKNVTKKGVRKKKFKQKVWTFNGNVPIEDKILKAVKYAPKTRILCKDWNGLYYDAKVLRIEKFSDGSLCYVVHYMGWSSRFDTRLSEMELHERLLPYTEENVQMAQERKEQLKCEIEARRKELSSKASRAKKMNNGKRIKNFLGGTKAKNVRECNKVKFEIEAKLPHDLEEILINDKEKVAERHSIHIPARFTVTDIFNEYLTFVSGNCFMESSKVKEEFYLASKCVEEIKEYFNRYLWSQLLYSSERVYFLDHLQNKAEEFGKNAKDVFRLSGDQDALNSNFKQSIQLIFTEHQNLKIILADFAASLNCEPVNVYGFVHLLRLFSKFTSFARLAEWETTLEMMQIAAAQLEKIVCFLNVNSHKYFDVGTDYTSLPGKN</sequence>
<evidence type="ECO:0000256" key="1">
    <source>
        <dbReference type="ARBA" id="ARBA00004123"/>
    </source>
</evidence>
<name>A0A0N5AQF0_9BILA</name>
<evidence type="ECO:0000259" key="8">
    <source>
        <dbReference type="Pfam" id="PF22732"/>
    </source>
</evidence>
<keyword evidence="5" id="KW-0539">Nucleus</keyword>
<dbReference type="PANTHER" id="PTHR10880:SF48">
    <property type="entry name" value="MORTALITY FACTOR 4 LIKE 2"/>
    <property type="match status" value="1"/>
</dbReference>
<dbReference type="InterPro" id="IPR053820">
    <property type="entry name" value="MSL3_chromo-like"/>
</dbReference>
<evidence type="ECO:0000313" key="10">
    <source>
        <dbReference type="WBParaSite" id="SMUV_0000691101-mRNA-1"/>
    </source>
</evidence>
<keyword evidence="4" id="KW-0804">Transcription</keyword>
<evidence type="ECO:0000256" key="2">
    <source>
        <dbReference type="ARBA" id="ARBA00022853"/>
    </source>
</evidence>
<dbReference type="GO" id="GO:0006355">
    <property type="term" value="P:regulation of DNA-templated transcription"/>
    <property type="evidence" value="ECO:0007669"/>
    <property type="project" value="InterPro"/>
</dbReference>
<feature type="coiled-coil region" evidence="6">
    <location>
        <begin position="110"/>
        <end position="137"/>
    </location>
</feature>
<evidence type="ECO:0000256" key="5">
    <source>
        <dbReference type="ARBA" id="ARBA00023242"/>
    </source>
</evidence>
<evidence type="ECO:0000256" key="6">
    <source>
        <dbReference type="SAM" id="Coils"/>
    </source>
</evidence>
<keyword evidence="9" id="KW-1185">Reference proteome</keyword>
<dbReference type="WBParaSite" id="SMUV_0000691101-mRNA-1">
    <property type="protein sequence ID" value="SMUV_0000691101-mRNA-1"/>
    <property type="gene ID" value="SMUV_0000691101"/>
</dbReference>
<dbReference type="AlphaFoldDB" id="A0A0N5AQF0"/>
<dbReference type="Gene3D" id="1.10.274.30">
    <property type="entry name" value="MRG domain"/>
    <property type="match status" value="1"/>
</dbReference>
<dbReference type="GO" id="GO:0035267">
    <property type="term" value="C:NuA4 histone acetyltransferase complex"/>
    <property type="evidence" value="ECO:0007669"/>
    <property type="project" value="TreeGrafter"/>
</dbReference>
<keyword evidence="3" id="KW-0805">Transcription regulation</keyword>
<dbReference type="GO" id="GO:0006325">
    <property type="term" value="P:chromatin organization"/>
    <property type="evidence" value="ECO:0007669"/>
    <property type="project" value="UniProtKB-KW"/>
</dbReference>
<evidence type="ECO:0000256" key="4">
    <source>
        <dbReference type="ARBA" id="ARBA00023163"/>
    </source>
</evidence>
<organism evidence="9 10">
    <name type="scientific">Syphacia muris</name>
    <dbReference type="NCBI Taxonomy" id="451379"/>
    <lineage>
        <taxon>Eukaryota</taxon>
        <taxon>Metazoa</taxon>
        <taxon>Ecdysozoa</taxon>
        <taxon>Nematoda</taxon>
        <taxon>Chromadorea</taxon>
        <taxon>Rhabditida</taxon>
        <taxon>Spirurina</taxon>
        <taxon>Oxyuridomorpha</taxon>
        <taxon>Oxyuroidea</taxon>
        <taxon>Oxyuridae</taxon>
        <taxon>Syphacia</taxon>
    </lineage>
</organism>
<protein>
    <submittedName>
        <fullName evidence="10">MRG domain-containing protein</fullName>
    </submittedName>
</protein>
<proteinExistence type="predicted"/>
<dbReference type="STRING" id="451379.A0A0N5AQF0"/>
<keyword evidence="2" id="KW-0156">Chromatin regulator</keyword>
<dbReference type="Pfam" id="PF22732">
    <property type="entry name" value="MSL3_chromo-like"/>
    <property type="match status" value="1"/>
</dbReference>
<dbReference type="PANTHER" id="PTHR10880">
    <property type="entry name" value="MORTALITY FACTOR 4-LIKE PROTEIN"/>
    <property type="match status" value="1"/>
</dbReference>
<comment type="subcellular location">
    <subcellularLocation>
        <location evidence="1">Nucleus</location>
    </subcellularLocation>
</comment>
<dbReference type="SUPFAM" id="SSF54160">
    <property type="entry name" value="Chromo domain-like"/>
    <property type="match status" value="1"/>
</dbReference>
<dbReference type="Pfam" id="PF05712">
    <property type="entry name" value="MRG"/>
    <property type="match status" value="1"/>
</dbReference>
<dbReference type="GO" id="GO:0005634">
    <property type="term" value="C:nucleus"/>
    <property type="evidence" value="ECO:0007669"/>
    <property type="project" value="UniProtKB-SubCell"/>
</dbReference>
<accession>A0A0N5AQF0</accession>
<feature type="domain" description="MSL3 chromodomain-like" evidence="8">
    <location>
        <begin position="56"/>
        <end position="122"/>
    </location>
</feature>
<dbReference type="Proteomes" id="UP000046393">
    <property type="component" value="Unplaced"/>
</dbReference>
<reference evidence="10" key="1">
    <citation type="submission" date="2017-02" db="UniProtKB">
        <authorList>
            <consortium name="WormBaseParasite"/>
        </authorList>
    </citation>
    <scope>IDENTIFICATION</scope>
</reference>
<dbReference type="Gene3D" id="2.30.30.140">
    <property type="match status" value="1"/>
</dbReference>
<dbReference type="InterPro" id="IPR026541">
    <property type="entry name" value="MRG_dom"/>
</dbReference>
<keyword evidence="6" id="KW-0175">Coiled coil</keyword>
<feature type="domain" description="MRG" evidence="7">
    <location>
        <begin position="167"/>
        <end position="388"/>
    </location>
</feature>
<evidence type="ECO:0000313" key="9">
    <source>
        <dbReference type="Proteomes" id="UP000046393"/>
    </source>
</evidence>
<dbReference type="InterPro" id="IPR016197">
    <property type="entry name" value="Chromo-like_dom_sf"/>
</dbReference>
<dbReference type="PROSITE" id="PS51640">
    <property type="entry name" value="MRG"/>
    <property type="match status" value="1"/>
</dbReference>
<dbReference type="InterPro" id="IPR038217">
    <property type="entry name" value="MRG_C_sf"/>
</dbReference>
<evidence type="ECO:0000256" key="3">
    <source>
        <dbReference type="ARBA" id="ARBA00023015"/>
    </source>
</evidence>